<proteinExistence type="predicted"/>
<dbReference type="InterPro" id="IPR000261">
    <property type="entry name" value="EH_dom"/>
</dbReference>
<feature type="compositionally biased region" description="Low complexity" evidence="1">
    <location>
        <begin position="317"/>
        <end position="345"/>
    </location>
</feature>
<evidence type="ECO:0000256" key="1">
    <source>
        <dbReference type="SAM" id="MobiDB-lite"/>
    </source>
</evidence>
<dbReference type="Proteomes" id="UP000186601">
    <property type="component" value="Unassembled WGS sequence"/>
</dbReference>
<gene>
    <name evidence="3" type="ORF">PHLCEN_2v7808</name>
</gene>
<reference evidence="3 4" key="1">
    <citation type="submission" date="2018-02" db="EMBL/GenBank/DDBJ databases">
        <title>Genome sequence of the basidiomycete white-rot fungus Phlebia centrifuga.</title>
        <authorList>
            <person name="Granchi Z."/>
            <person name="Peng M."/>
            <person name="de Vries R.P."/>
            <person name="Hilden K."/>
            <person name="Makela M.R."/>
            <person name="Grigoriev I."/>
            <person name="Riley R."/>
        </authorList>
    </citation>
    <scope>NUCLEOTIDE SEQUENCE [LARGE SCALE GENOMIC DNA]</scope>
    <source>
        <strain evidence="3 4">FBCC195</strain>
    </source>
</reference>
<feature type="compositionally biased region" description="Low complexity" evidence="1">
    <location>
        <begin position="358"/>
        <end position="394"/>
    </location>
</feature>
<name>A0A2R6NVK8_9APHY</name>
<protein>
    <recommendedName>
        <fullName evidence="2">EH domain-containing protein</fullName>
    </recommendedName>
</protein>
<evidence type="ECO:0000313" key="3">
    <source>
        <dbReference type="EMBL" id="PSR77618.1"/>
    </source>
</evidence>
<dbReference type="Gene3D" id="1.10.238.10">
    <property type="entry name" value="EF-hand"/>
    <property type="match status" value="1"/>
</dbReference>
<dbReference type="STRING" id="98765.A0A2R6NVK8"/>
<feature type="compositionally biased region" description="Low complexity" evidence="1">
    <location>
        <begin position="53"/>
        <end position="73"/>
    </location>
</feature>
<evidence type="ECO:0000313" key="4">
    <source>
        <dbReference type="Proteomes" id="UP000186601"/>
    </source>
</evidence>
<feature type="compositionally biased region" description="Polar residues" evidence="1">
    <location>
        <begin position="238"/>
        <end position="253"/>
    </location>
</feature>
<feature type="compositionally biased region" description="Low complexity" evidence="1">
    <location>
        <begin position="225"/>
        <end position="237"/>
    </location>
</feature>
<feature type="region of interest" description="Disordered" evidence="1">
    <location>
        <begin position="441"/>
        <end position="462"/>
    </location>
</feature>
<feature type="compositionally biased region" description="Low complexity" evidence="1">
    <location>
        <begin position="24"/>
        <end position="45"/>
    </location>
</feature>
<feature type="compositionally biased region" description="Low complexity" evidence="1">
    <location>
        <begin position="157"/>
        <end position="179"/>
    </location>
</feature>
<feature type="domain" description="EH" evidence="2">
    <location>
        <begin position="497"/>
        <end position="542"/>
    </location>
</feature>
<feature type="region of interest" description="Disordered" evidence="1">
    <location>
        <begin position="19"/>
        <end position="276"/>
    </location>
</feature>
<feature type="compositionally biased region" description="Pro residues" evidence="1">
    <location>
        <begin position="141"/>
        <end position="152"/>
    </location>
</feature>
<organism evidence="3 4">
    <name type="scientific">Hermanssonia centrifuga</name>
    <dbReference type="NCBI Taxonomy" id="98765"/>
    <lineage>
        <taxon>Eukaryota</taxon>
        <taxon>Fungi</taxon>
        <taxon>Dikarya</taxon>
        <taxon>Basidiomycota</taxon>
        <taxon>Agaricomycotina</taxon>
        <taxon>Agaricomycetes</taxon>
        <taxon>Polyporales</taxon>
        <taxon>Meruliaceae</taxon>
        <taxon>Hermanssonia</taxon>
    </lineage>
</organism>
<dbReference type="OrthoDB" id="10045710at2759"/>
<feature type="compositionally biased region" description="Pro residues" evidence="1">
    <location>
        <begin position="346"/>
        <end position="357"/>
    </location>
</feature>
<dbReference type="AlphaFoldDB" id="A0A2R6NVK8"/>
<evidence type="ECO:0000259" key="2">
    <source>
        <dbReference type="Pfam" id="PF12763"/>
    </source>
</evidence>
<sequence>MSEDVTVGVQSRISAFEALRSNKPAHPSASKSAPSLLDAPLSPTARHYFPIAPSASSSSTKSVSSRSSSPSPSTLGRKTSSIDLKDWVVDDGPLPYAQRQKRQVSARPVANGSGPNFRHVSDSVVRQSVTQAPPLIHLESPPNPKSAPPLPPRKASHSSLKSASAANLSSLPLLRSPNAYVPPLPPQQLRKKSDSLTVDHSYPPLTKLGISIPSRGTSAGHVPASSISSFHSVSLSSDGGTDPTTPGSLSNFVATYPIDHEDSNAHHHREPDSVSLEESFENVSAYSIVSPSVSSVSNDWAEFVRRPEPPKLPQRPRPAVSVSPSSSSSTPTIPIQVPYAVRPQSKPNPPPPPPRTRPPSSNRSSLTSTITSAASDRSSIISTATSRTSLSSVRPIFPSKPMPVSAQLPQLVRPTPIPLSARRRYETVFLANVLAQRRGVANARDRTLSPSPGRKTRQAAGWRGLSVDLITNPEENAQGTPTSQSEFPDEEIGLEERLDGQIVAVIWACSRLERKRLQEIWNECDAGVMGSLDKDGFVKGMWRIDEELRKAQLSFRSPSTRQPKRLNSFVR</sequence>
<comment type="caution">
    <text evidence="3">The sequence shown here is derived from an EMBL/GenBank/DDBJ whole genome shotgun (WGS) entry which is preliminary data.</text>
</comment>
<feature type="region of interest" description="Disordered" evidence="1">
    <location>
        <begin position="306"/>
        <end position="396"/>
    </location>
</feature>
<dbReference type="Pfam" id="PF12763">
    <property type="entry name" value="EH"/>
    <property type="match status" value="1"/>
</dbReference>
<accession>A0A2R6NVK8</accession>
<keyword evidence="4" id="KW-1185">Reference proteome</keyword>
<feature type="compositionally biased region" description="Basic and acidic residues" evidence="1">
    <location>
        <begin position="258"/>
        <end position="272"/>
    </location>
</feature>
<dbReference type="EMBL" id="MLYV02000787">
    <property type="protein sequence ID" value="PSR77618.1"/>
    <property type="molecule type" value="Genomic_DNA"/>
</dbReference>